<dbReference type="Proteomes" id="UP000694044">
    <property type="component" value="Unassembled WGS sequence"/>
</dbReference>
<protein>
    <submittedName>
        <fullName evidence="2">Uncharacterized protein</fullName>
    </submittedName>
</protein>
<evidence type="ECO:0000256" key="1">
    <source>
        <dbReference type="SAM" id="SignalP"/>
    </source>
</evidence>
<feature type="chain" id="PRO_5035926013" evidence="1">
    <location>
        <begin position="29"/>
        <end position="557"/>
    </location>
</feature>
<feature type="signal peptide" evidence="1">
    <location>
        <begin position="1"/>
        <end position="28"/>
    </location>
</feature>
<keyword evidence="1" id="KW-0732">Signal</keyword>
<proteinExistence type="predicted"/>
<dbReference type="AlphaFoldDB" id="A0A8T1W0J3"/>
<dbReference type="EMBL" id="JAGDFM010000109">
    <property type="protein sequence ID" value="KAG7386048.1"/>
    <property type="molecule type" value="Genomic_DNA"/>
</dbReference>
<name>A0A8T1W0J3_9STRA</name>
<dbReference type="OrthoDB" id="128922at2759"/>
<accession>A0A8T1W0J3</accession>
<gene>
    <name evidence="2" type="ORF">PHYPSEUDO_000716</name>
</gene>
<keyword evidence="3" id="KW-1185">Reference proteome</keyword>
<comment type="caution">
    <text evidence="2">The sequence shown here is derived from an EMBL/GenBank/DDBJ whole genome shotgun (WGS) entry which is preliminary data.</text>
</comment>
<evidence type="ECO:0000313" key="3">
    <source>
        <dbReference type="Proteomes" id="UP000694044"/>
    </source>
</evidence>
<organism evidence="2 3">
    <name type="scientific">Phytophthora pseudosyringae</name>
    <dbReference type="NCBI Taxonomy" id="221518"/>
    <lineage>
        <taxon>Eukaryota</taxon>
        <taxon>Sar</taxon>
        <taxon>Stramenopiles</taxon>
        <taxon>Oomycota</taxon>
        <taxon>Peronosporomycetes</taxon>
        <taxon>Peronosporales</taxon>
        <taxon>Peronosporaceae</taxon>
        <taxon>Phytophthora</taxon>
    </lineage>
</organism>
<reference evidence="2" key="1">
    <citation type="submission" date="2021-02" db="EMBL/GenBank/DDBJ databases">
        <authorList>
            <person name="Palmer J.M."/>
        </authorList>
    </citation>
    <scope>NUCLEOTIDE SEQUENCE</scope>
    <source>
        <strain evidence="2">SCRP734</strain>
    </source>
</reference>
<evidence type="ECO:0000313" key="2">
    <source>
        <dbReference type="EMBL" id="KAG7386048.1"/>
    </source>
</evidence>
<sequence length="557" mass="61571">MPRLRAVRSASFLWLATFTLSTIATVSASVSVYTGHDDSTCEKPSTVSITEGGCDEMDLLTCTPYNGGASTYYGQKSCSETRDGYLESRFGNAPLFMVESYSDIDCNTLKETNVYLADGACHYFTLGSMKIWTAEDKSMAALTVSGSCESDDWSVFMDLNASVNTGACIPQSEYEIKAVKYLLVGDFPTGPTPTLTPTPTPTLSSPRLQVSVKTDSDDSSCENPSIAIIQEGGCADTDVSSCIAIEGVGSMSNVTYYGRRTCSTSRDEYLQTAFGHSPVFMIEHYDGSHCDKLSSTTAYRADGECHYTEWGVTKIWVAPDNSMAAVLSSIYCESDDWNVVVDMNVSVNTGACHMNVKYVLIPDPFYGASISLPQTRSYGNYLWPVRDMPLCSHKHGDSSACRAVEADQTGNLTLLELSSQLLQHEHWVGSLLPHNVYDMGKDRSILPEFLQHLLVVNHRLLNSWKTACTGMYDPTQAQSIANCRCVHEQLIRGISTARRIQRLAGQLELDSEWCHLLVQREQSLYQGTRSMLSDLCERDLSSSFFQQRRQYLDTILC</sequence>